<protein>
    <submittedName>
        <fullName evidence="2">Uncharacterized protein</fullName>
    </submittedName>
</protein>
<dbReference type="Proteomes" id="UP000030645">
    <property type="component" value="Unassembled WGS sequence"/>
</dbReference>
<evidence type="ECO:0000313" key="3">
    <source>
        <dbReference type="Proteomes" id="UP000030645"/>
    </source>
</evidence>
<keyword evidence="3" id="KW-1185">Reference proteome</keyword>
<dbReference type="AlphaFoldDB" id="W9RCJ6"/>
<organism evidence="2 3">
    <name type="scientific">Morus notabilis</name>
    <dbReference type="NCBI Taxonomy" id="981085"/>
    <lineage>
        <taxon>Eukaryota</taxon>
        <taxon>Viridiplantae</taxon>
        <taxon>Streptophyta</taxon>
        <taxon>Embryophyta</taxon>
        <taxon>Tracheophyta</taxon>
        <taxon>Spermatophyta</taxon>
        <taxon>Magnoliopsida</taxon>
        <taxon>eudicotyledons</taxon>
        <taxon>Gunneridae</taxon>
        <taxon>Pentapetalae</taxon>
        <taxon>rosids</taxon>
        <taxon>fabids</taxon>
        <taxon>Rosales</taxon>
        <taxon>Moraceae</taxon>
        <taxon>Moreae</taxon>
        <taxon>Morus</taxon>
    </lineage>
</organism>
<feature type="region of interest" description="Disordered" evidence="1">
    <location>
        <begin position="31"/>
        <end position="67"/>
    </location>
</feature>
<evidence type="ECO:0000256" key="1">
    <source>
        <dbReference type="SAM" id="MobiDB-lite"/>
    </source>
</evidence>
<feature type="compositionally biased region" description="Low complexity" evidence="1">
    <location>
        <begin position="45"/>
        <end position="56"/>
    </location>
</feature>
<dbReference type="EMBL" id="KE344568">
    <property type="protein sequence ID" value="EXB67884.1"/>
    <property type="molecule type" value="Genomic_DNA"/>
</dbReference>
<reference evidence="3" key="1">
    <citation type="submission" date="2013-01" db="EMBL/GenBank/DDBJ databases">
        <title>Draft Genome Sequence of a Mulberry Tree, Morus notabilis C.K. Schneid.</title>
        <authorList>
            <person name="He N."/>
            <person name="Zhao S."/>
        </authorList>
    </citation>
    <scope>NUCLEOTIDE SEQUENCE</scope>
</reference>
<accession>W9RCJ6</accession>
<feature type="region of interest" description="Disordered" evidence="1">
    <location>
        <begin position="115"/>
        <end position="140"/>
    </location>
</feature>
<gene>
    <name evidence="2" type="ORF">L484_008901</name>
</gene>
<name>W9RCJ6_9ROSA</name>
<sequence length="140" mass="15436">MQRTQTTSSSTRPPLDEHGILEQVLGMHRGHKIGVGPTLSQKHYSGASPSSGGSFSNATSLAQPDPRVDRYLKKSYWEQMKIYDNQMKMLELVSKLQPNIQLPTIDRPEPVDLNALDLLSSDDDSPNDDSVVGDATNLDD</sequence>
<proteinExistence type="predicted"/>
<evidence type="ECO:0000313" key="2">
    <source>
        <dbReference type="EMBL" id="EXB67884.1"/>
    </source>
</evidence>